<dbReference type="Proteomes" id="UP000253958">
    <property type="component" value="Chromosome"/>
</dbReference>
<dbReference type="Gene3D" id="3.40.50.150">
    <property type="entry name" value="Vaccinia Virus protein VP39"/>
    <property type="match status" value="1"/>
</dbReference>
<reference evidence="3 5" key="3">
    <citation type="submission" date="2019-09" db="EMBL/GenBank/DDBJ databases">
        <title>High taxonomic diversity of Micromonospora strains isolated from Medicago sativa nodules in different geographical locations.</title>
        <authorList>
            <person name="Martinez-Hidalgo P."/>
            <person name="Flores-Felix J.D."/>
            <person name="Velazquez E."/>
            <person name="Brau L."/>
            <person name="Trujillo M.E."/>
            <person name="Martinez-Molina E."/>
        </authorList>
    </citation>
    <scope>NUCLEOTIDE SEQUENCE [LARGE SCALE GENOMIC DNA]</scope>
    <source>
        <strain evidence="3 5">ALFB5</strain>
    </source>
</reference>
<evidence type="ECO:0000313" key="4">
    <source>
        <dbReference type="Proteomes" id="UP000253958"/>
    </source>
</evidence>
<reference evidence="2 4" key="2">
    <citation type="submission" date="2018-08" db="EMBL/GenBank/DDBJ databases">
        <title>Streptomyces kandeliansis sp. nov., an endophytic bacterium isolated from mangrove plant.</title>
        <authorList>
            <person name="Wang R."/>
        </authorList>
    </citation>
    <scope>NUCLEOTIDE SEQUENCE [LARGE SCALE GENOMIC DNA]</scope>
    <source>
        <strain evidence="2">110B</strain>
        <strain evidence="4">H14(2018)</strain>
    </source>
</reference>
<dbReference type="Pfam" id="PF04672">
    <property type="entry name" value="Methyltransf_19"/>
    <property type="match status" value="1"/>
</dbReference>
<feature type="compositionally biased region" description="Basic and acidic residues" evidence="1">
    <location>
        <begin position="27"/>
        <end position="43"/>
    </location>
</feature>
<dbReference type="SUPFAM" id="SSF53335">
    <property type="entry name" value="S-adenosyl-L-methionine-dependent methyltransferases"/>
    <property type="match status" value="1"/>
</dbReference>
<accession>A0A3M9JVR9</accession>
<gene>
    <name evidence="2" type="ORF">DVH21_29405</name>
    <name evidence="3" type="ORF">F6X54_11160</name>
</gene>
<evidence type="ECO:0000256" key="1">
    <source>
        <dbReference type="SAM" id="MobiDB-lite"/>
    </source>
</evidence>
<dbReference type="Proteomes" id="UP000471364">
    <property type="component" value="Unassembled WGS sequence"/>
</dbReference>
<evidence type="ECO:0008006" key="6">
    <source>
        <dbReference type="Google" id="ProtNLM"/>
    </source>
</evidence>
<organism evidence="2 4">
    <name type="scientific">Micromonospora aurantiaca</name>
    <name type="common">nom. illeg.</name>
    <dbReference type="NCBI Taxonomy" id="47850"/>
    <lineage>
        <taxon>Bacteria</taxon>
        <taxon>Bacillati</taxon>
        <taxon>Actinomycetota</taxon>
        <taxon>Actinomycetes</taxon>
        <taxon>Micromonosporales</taxon>
        <taxon>Micromonosporaceae</taxon>
        <taxon>Micromonospora</taxon>
    </lineage>
</organism>
<feature type="region of interest" description="Disordered" evidence="1">
    <location>
        <begin position="1"/>
        <end position="46"/>
    </location>
</feature>
<evidence type="ECO:0000313" key="2">
    <source>
        <dbReference type="EMBL" id="AXH93694.1"/>
    </source>
</evidence>
<dbReference type="AlphaFoldDB" id="A0A3M9JVR9"/>
<protein>
    <recommendedName>
        <fullName evidence="6">S-adenosyl methyltransferase</fullName>
    </recommendedName>
</protein>
<dbReference type="InterPro" id="IPR006764">
    <property type="entry name" value="SAM_dep_MeTrfase_SAV2177_type"/>
</dbReference>
<dbReference type="EMBL" id="CP031263">
    <property type="protein sequence ID" value="AXH93694.1"/>
    <property type="molecule type" value="Genomic_DNA"/>
</dbReference>
<dbReference type="InterPro" id="IPR029063">
    <property type="entry name" value="SAM-dependent_MTases_sf"/>
</dbReference>
<sequence length="311" mass="33365">MRAHRNEPVRLGSASTTDGADGVASQVRRDGERTVAETQKDAHGASGGRATVARIYDYLLGGDQNFPADREAARQLVQAVPDAADIAWSNRLFLRRAVRVLTEAGIRQFLDLGSGIPTQGNVHEIVQAVDRTSRVLYVDIDPVAVVASNELLMGIPGCRAIEGDFTRPDLIINALHEGDLASVIDLDQPTALLYCAVLQQVPDDRIDEVVAPIRDRLVPGSAMVLSHLSAAAVTDTYKESSVSTAKSVFRTQAATEITLRTDAQLTALFGDYTLMAPGLVPLGEWRPELSEPDPYAATPARSPMRGAVGTN</sequence>
<reference evidence="2 4" key="1">
    <citation type="submission" date="2018-07" db="EMBL/GenBank/DDBJ databases">
        <authorList>
            <person name="Ye Y."/>
        </authorList>
    </citation>
    <scope>NUCLEOTIDE SEQUENCE [LARGE SCALE GENOMIC DNA]</scope>
    <source>
        <strain evidence="2">110B</strain>
        <strain evidence="4">H14(2018)</strain>
    </source>
</reference>
<evidence type="ECO:0000313" key="5">
    <source>
        <dbReference type="Proteomes" id="UP000471364"/>
    </source>
</evidence>
<proteinExistence type="predicted"/>
<feature type="region of interest" description="Disordered" evidence="1">
    <location>
        <begin position="290"/>
        <end position="311"/>
    </location>
</feature>
<evidence type="ECO:0000313" key="3">
    <source>
        <dbReference type="EMBL" id="KAB1116589.1"/>
    </source>
</evidence>
<keyword evidence="5" id="KW-1185">Reference proteome</keyword>
<dbReference type="PIRSF" id="PIRSF017393">
    <property type="entry name" value="MTase_SAV2177"/>
    <property type="match status" value="1"/>
</dbReference>
<dbReference type="EMBL" id="WAAR01000039">
    <property type="protein sequence ID" value="KAB1116589.1"/>
    <property type="molecule type" value="Genomic_DNA"/>
</dbReference>
<name>A0A3M9JVR9_9ACTN</name>